<dbReference type="EMBL" id="CM045878">
    <property type="protein sequence ID" value="KAI7940038.1"/>
    <property type="molecule type" value="Genomic_DNA"/>
</dbReference>
<organism evidence="1 2">
    <name type="scientific">Puccinia striiformis f. sp. tritici</name>
    <dbReference type="NCBI Taxonomy" id="168172"/>
    <lineage>
        <taxon>Eukaryota</taxon>
        <taxon>Fungi</taxon>
        <taxon>Dikarya</taxon>
        <taxon>Basidiomycota</taxon>
        <taxon>Pucciniomycotina</taxon>
        <taxon>Pucciniomycetes</taxon>
        <taxon>Pucciniales</taxon>
        <taxon>Pucciniaceae</taxon>
        <taxon>Puccinia</taxon>
    </lineage>
</organism>
<gene>
    <name evidence="1" type="ORF">MJO28_013690</name>
</gene>
<reference evidence="2" key="1">
    <citation type="journal article" date="2018" name="BMC Genomics">
        <title>Genomic insights into host adaptation between the wheat stripe rust pathogen (Puccinia striiformis f. sp. tritici) and the barley stripe rust pathogen (Puccinia striiformis f. sp. hordei).</title>
        <authorList>
            <person name="Xia C."/>
            <person name="Wang M."/>
            <person name="Yin C."/>
            <person name="Cornejo O.E."/>
            <person name="Hulbert S.H."/>
            <person name="Chen X."/>
        </authorList>
    </citation>
    <scope>NUCLEOTIDE SEQUENCE [LARGE SCALE GENOMIC DNA]</scope>
    <source>
        <strain evidence="2">93-210</strain>
    </source>
</reference>
<comment type="caution">
    <text evidence="1">The sequence shown here is derived from an EMBL/GenBank/DDBJ whole genome shotgun (WGS) entry which is preliminary data.</text>
</comment>
<proteinExistence type="predicted"/>
<accession>A0ACC0DV42</accession>
<protein>
    <submittedName>
        <fullName evidence="1">Uncharacterized protein</fullName>
    </submittedName>
</protein>
<name>A0ACC0DV42_9BASI</name>
<reference evidence="1 2" key="3">
    <citation type="journal article" date="2022" name="Microbiol. Spectr.">
        <title>Folding features and dynamics of 3D genome architecture in plant fungal pathogens.</title>
        <authorList>
            <person name="Xia C."/>
        </authorList>
    </citation>
    <scope>NUCLEOTIDE SEQUENCE [LARGE SCALE GENOMIC DNA]</scope>
    <source>
        <strain evidence="1 2">93-210</strain>
    </source>
</reference>
<reference evidence="2" key="2">
    <citation type="journal article" date="2018" name="Mol. Plant Microbe Interact.">
        <title>Genome sequence resources for the wheat stripe rust pathogen (Puccinia striiformis f. sp. tritici) and the barley stripe rust pathogen (Puccinia striiformis f. sp. hordei).</title>
        <authorList>
            <person name="Xia C."/>
            <person name="Wang M."/>
            <person name="Yin C."/>
            <person name="Cornejo O.E."/>
            <person name="Hulbert S.H."/>
            <person name="Chen X."/>
        </authorList>
    </citation>
    <scope>NUCLEOTIDE SEQUENCE [LARGE SCALE GENOMIC DNA]</scope>
    <source>
        <strain evidence="2">93-210</strain>
    </source>
</reference>
<keyword evidence="2" id="KW-1185">Reference proteome</keyword>
<sequence>MGLTIDRQDLHDCCVDYVIITAHHSSISQPRSTRAYLMTILSKPARLLCTLTLKPPQILRSTYTAHPFSSYQVFGQEHRTDKPGRMSNLPKTEEEWRLKLDPEQFRILRKKGTEMAGTGEYNKHLPSHGVYECAGCAAPLYRYDHKFDSGCGWPAFFDGFPGAISRHEDRSFGRVRTEITCTNCGGHLGHVFKGEGYGHPTDERHCVNSISIKFNESMPAEDKLNPKH</sequence>
<evidence type="ECO:0000313" key="2">
    <source>
        <dbReference type="Proteomes" id="UP001060170"/>
    </source>
</evidence>
<dbReference type="Proteomes" id="UP001060170">
    <property type="component" value="Chromosome 14"/>
</dbReference>
<evidence type="ECO:0000313" key="1">
    <source>
        <dbReference type="EMBL" id="KAI7940038.1"/>
    </source>
</evidence>